<feature type="chain" id="PRO_5047018473" evidence="3">
    <location>
        <begin position="27"/>
        <end position="323"/>
    </location>
</feature>
<dbReference type="PANTHER" id="PTHR40841">
    <property type="entry name" value="SIDEROPHORE TRIACETYLFUSARININE C ESTERASE"/>
    <property type="match status" value="1"/>
</dbReference>
<feature type="signal peptide" evidence="3">
    <location>
        <begin position="1"/>
        <end position="26"/>
    </location>
</feature>
<comment type="similarity">
    <text evidence="1">Belongs to the esterase D family.</text>
</comment>
<dbReference type="PANTHER" id="PTHR40841:SF2">
    <property type="entry name" value="SIDEROPHORE-DEGRADING ESTERASE (EUROFUNG)"/>
    <property type="match status" value="1"/>
</dbReference>
<evidence type="ECO:0000256" key="2">
    <source>
        <dbReference type="ARBA" id="ARBA00022801"/>
    </source>
</evidence>
<sequence length="323" mass="35710">MARFIRIAMLAAAAAPVVLLSGPAPAQQIKPIAVGATLDYTRQFDLHSKINGESYRIQMSIPAGPPPSAGYPVIYVLDGNIFFGTFAGAMRRRALAGELDEAIVVGIEDGEGPNSAIRTLDCTYVRLPLRDRTIMKEFTPQSKTGGGEEFLRVIQAEIEPTVAAFAPIDQHRKAIFGWSLAGLFVVRTMLAHPEAFETYLATSPSLWFADREAFGRVAAFERNVALKGLHPRLFIGVGKYEQDPSVNYFPGELHDIWAGELSHARMVDNARDMHSALAPLFRSRPNDEFFRIFQDDTHASVNWNAINPVLNFSFGRGVFAEER</sequence>
<organism evidence="4 5">
    <name type="scientific">Endosaccharibacter trunci</name>
    <dbReference type="NCBI Taxonomy" id="2812733"/>
    <lineage>
        <taxon>Bacteria</taxon>
        <taxon>Pseudomonadati</taxon>
        <taxon>Pseudomonadota</taxon>
        <taxon>Alphaproteobacteria</taxon>
        <taxon>Acetobacterales</taxon>
        <taxon>Acetobacteraceae</taxon>
        <taxon>Endosaccharibacter</taxon>
    </lineage>
</organism>
<dbReference type="RefSeq" id="WP_422863072.1">
    <property type="nucleotide sequence ID" value="NZ_JAMSKV010000002.1"/>
</dbReference>
<dbReference type="InterPro" id="IPR029058">
    <property type="entry name" value="AB_hydrolase_fold"/>
</dbReference>
<evidence type="ECO:0000313" key="4">
    <source>
        <dbReference type="EMBL" id="MCQ8277630.1"/>
    </source>
</evidence>
<evidence type="ECO:0000313" key="5">
    <source>
        <dbReference type="Proteomes" id="UP001524587"/>
    </source>
</evidence>
<keyword evidence="3" id="KW-0732">Signal</keyword>
<dbReference type="InterPro" id="IPR052558">
    <property type="entry name" value="Siderophore_Hydrolase_D"/>
</dbReference>
<dbReference type="SUPFAM" id="SSF53474">
    <property type="entry name" value="alpha/beta-Hydrolases"/>
    <property type="match status" value="1"/>
</dbReference>
<dbReference type="Pfam" id="PF00756">
    <property type="entry name" value="Esterase"/>
    <property type="match status" value="1"/>
</dbReference>
<comment type="caution">
    <text evidence="4">The sequence shown here is derived from an EMBL/GenBank/DDBJ whole genome shotgun (WGS) entry which is preliminary data.</text>
</comment>
<dbReference type="Proteomes" id="UP001524587">
    <property type="component" value="Unassembled WGS sequence"/>
</dbReference>
<gene>
    <name evidence="4" type="ORF">NFI95_04095</name>
</gene>
<name>A0ABT1W417_9PROT</name>
<protein>
    <submittedName>
        <fullName evidence="4">Alpha/beta hydrolase-fold protein</fullName>
    </submittedName>
</protein>
<keyword evidence="5" id="KW-1185">Reference proteome</keyword>
<dbReference type="InterPro" id="IPR000801">
    <property type="entry name" value="Esterase-like"/>
</dbReference>
<accession>A0ABT1W417</accession>
<dbReference type="GO" id="GO:0016787">
    <property type="term" value="F:hydrolase activity"/>
    <property type="evidence" value="ECO:0007669"/>
    <property type="project" value="UniProtKB-KW"/>
</dbReference>
<keyword evidence="2 4" id="KW-0378">Hydrolase</keyword>
<reference evidence="4 5" key="1">
    <citation type="submission" date="2022-06" db="EMBL/GenBank/DDBJ databases">
        <title>Endosaccharibacter gen. nov., sp. nov., endophytic bacteria isolated from sugarcane.</title>
        <authorList>
            <person name="Pitiwittayakul N."/>
            <person name="Yukphan P."/>
            <person name="Charoenyingcharoen P."/>
            <person name="Tanasupawat S."/>
        </authorList>
    </citation>
    <scope>NUCLEOTIDE SEQUENCE [LARGE SCALE GENOMIC DNA]</scope>
    <source>
        <strain evidence="4 5">KSS8</strain>
    </source>
</reference>
<evidence type="ECO:0000256" key="3">
    <source>
        <dbReference type="SAM" id="SignalP"/>
    </source>
</evidence>
<proteinExistence type="inferred from homology"/>
<evidence type="ECO:0000256" key="1">
    <source>
        <dbReference type="ARBA" id="ARBA00005622"/>
    </source>
</evidence>
<dbReference type="Gene3D" id="3.40.50.1820">
    <property type="entry name" value="alpha/beta hydrolase"/>
    <property type="match status" value="1"/>
</dbReference>
<dbReference type="EMBL" id="JAMSKV010000002">
    <property type="protein sequence ID" value="MCQ8277630.1"/>
    <property type="molecule type" value="Genomic_DNA"/>
</dbReference>